<dbReference type="GO" id="GO:0016491">
    <property type="term" value="F:oxidoreductase activity"/>
    <property type="evidence" value="ECO:0007669"/>
    <property type="project" value="InterPro"/>
</dbReference>
<dbReference type="AlphaFoldDB" id="A0A2I6S3L3"/>
<feature type="domain" description="Fatty acid hydroxylase" evidence="7">
    <location>
        <begin position="91"/>
        <end position="227"/>
    </location>
</feature>
<evidence type="ECO:0000256" key="5">
    <source>
        <dbReference type="SAM" id="MobiDB-lite"/>
    </source>
</evidence>
<dbReference type="PANTHER" id="PTHR11863">
    <property type="entry name" value="STEROL DESATURASE"/>
    <property type="match status" value="1"/>
</dbReference>
<evidence type="ECO:0000256" key="4">
    <source>
        <dbReference type="ARBA" id="ARBA00023136"/>
    </source>
</evidence>
<keyword evidence="4 6" id="KW-0472">Membrane</keyword>
<evidence type="ECO:0000256" key="2">
    <source>
        <dbReference type="ARBA" id="ARBA00022692"/>
    </source>
</evidence>
<feature type="transmembrane region" description="Helical" evidence="6">
    <location>
        <begin position="6"/>
        <end position="27"/>
    </location>
</feature>
<protein>
    <recommendedName>
        <fullName evidence="7">Fatty acid hydroxylase domain-containing protein</fullName>
    </recommendedName>
</protein>
<dbReference type="OrthoDB" id="9770329at2"/>
<gene>
    <name evidence="8" type="ORF">C0099_02185</name>
</gene>
<feature type="transmembrane region" description="Helical" evidence="6">
    <location>
        <begin position="84"/>
        <end position="104"/>
    </location>
</feature>
<dbReference type="GO" id="GO:0005506">
    <property type="term" value="F:iron ion binding"/>
    <property type="evidence" value="ECO:0007669"/>
    <property type="project" value="InterPro"/>
</dbReference>
<keyword evidence="2 6" id="KW-0812">Transmembrane</keyword>
<evidence type="ECO:0000313" key="9">
    <source>
        <dbReference type="Proteomes" id="UP000242205"/>
    </source>
</evidence>
<accession>A0A2I6S3L3</accession>
<evidence type="ECO:0000259" key="7">
    <source>
        <dbReference type="Pfam" id="PF04116"/>
    </source>
</evidence>
<keyword evidence="3 6" id="KW-1133">Transmembrane helix</keyword>
<dbReference type="RefSeq" id="WP_102245925.1">
    <property type="nucleotide sequence ID" value="NZ_CP025682.1"/>
</dbReference>
<feature type="transmembrane region" description="Helical" evidence="6">
    <location>
        <begin position="48"/>
        <end position="72"/>
    </location>
</feature>
<feature type="transmembrane region" description="Helical" evidence="6">
    <location>
        <begin position="137"/>
        <end position="154"/>
    </location>
</feature>
<evidence type="ECO:0000256" key="6">
    <source>
        <dbReference type="SAM" id="Phobius"/>
    </source>
</evidence>
<dbReference type="GO" id="GO:0016020">
    <property type="term" value="C:membrane"/>
    <property type="evidence" value="ECO:0007669"/>
    <property type="project" value="UniProtKB-SubCell"/>
</dbReference>
<name>A0A2I6S3L3_9RHOO</name>
<comment type="subcellular location">
    <subcellularLocation>
        <location evidence="1">Membrane</location>
    </subcellularLocation>
</comment>
<dbReference type="InterPro" id="IPR006694">
    <property type="entry name" value="Fatty_acid_hydroxylase"/>
</dbReference>
<dbReference type="KEGG" id="atw:C0099_02185"/>
<organism evidence="8 9">
    <name type="scientific">Pseudazoarcus pumilus</name>
    <dbReference type="NCBI Taxonomy" id="2067960"/>
    <lineage>
        <taxon>Bacteria</taxon>
        <taxon>Pseudomonadati</taxon>
        <taxon>Pseudomonadota</taxon>
        <taxon>Betaproteobacteria</taxon>
        <taxon>Rhodocyclales</taxon>
        <taxon>Zoogloeaceae</taxon>
        <taxon>Pseudazoarcus</taxon>
    </lineage>
</organism>
<dbReference type="EMBL" id="CP025682">
    <property type="protein sequence ID" value="AUN93851.1"/>
    <property type="molecule type" value="Genomic_DNA"/>
</dbReference>
<dbReference type="Pfam" id="PF04116">
    <property type="entry name" value="FA_hydroxylase"/>
    <property type="match status" value="1"/>
</dbReference>
<proteinExistence type="predicted"/>
<keyword evidence="9" id="KW-1185">Reference proteome</keyword>
<evidence type="ECO:0000256" key="3">
    <source>
        <dbReference type="ARBA" id="ARBA00022989"/>
    </source>
</evidence>
<dbReference type="Proteomes" id="UP000242205">
    <property type="component" value="Chromosome"/>
</dbReference>
<dbReference type="GO" id="GO:0008610">
    <property type="term" value="P:lipid biosynthetic process"/>
    <property type="evidence" value="ECO:0007669"/>
    <property type="project" value="InterPro"/>
</dbReference>
<evidence type="ECO:0000256" key="1">
    <source>
        <dbReference type="ARBA" id="ARBA00004370"/>
    </source>
</evidence>
<dbReference type="InterPro" id="IPR050307">
    <property type="entry name" value="Sterol_Desaturase_Related"/>
</dbReference>
<reference evidence="8 9" key="1">
    <citation type="submission" date="2018-01" db="EMBL/GenBank/DDBJ databases">
        <authorList>
            <person name="Fu G.-Y."/>
        </authorList>
    </citation>
    <scope>NUCLEOTIDE SEQUENCE [LARGE SCALE GENOMIC DNA]</scope>
    <source>
        <strain evidence="8 9">SY39</strain>
    </source>
</reference>
<sequence length="296" mass="32331">MLDWLLHHQALVLLIATFGGMLVLLVAETVWPRRPNAVFAPARLINNLALAGINFAAILALSGLIAGSAWMAPAMPSGGLLHGVHPLLSLAALLLALDGASYALHRLCHAVPQLWRVHAVHHLDIEVDATTSHRHHVLDAVLSAAVLAPVVAVLGPFPAVLFAAISLRLGFALVTHANLRLPERADRWLRRVVVTPDFHRLHHRSDARHTDSNFGAMFTLFDRLFGTASDAPYREHERCELGLQFLRRPADSRVDRLLLLPLRWPHPTRPDVAPHQPPVPRAAQGGAAHPQTTASP</sequence>
<feature type="region of interest" description="Disordered" evidence="5">
    <location>
        <begin position="268"/>
        <end position="296"/>
    </location>
</feature>
<evidence type="ECO:0000313" key="8">
    <source>
        <dbReference type="EMBL" id="AUN93851.1"/>
    </source>
</evidence>